<feature type="chain" id="PRO_5002804471" evidence="3">
    <location>
        <begin position="23"/>
        <end position="90"/>
    </location>
</feature>
<dbReference type="OMA" id="RCLQYTC"/>
<accession>B4GXH8</accession>
<dbReference type="HOGENOM" id="CLU_2471385_0_0_1"/>
<evidence type="ECO:0000256" key="3">
    <source>
        <dbReference type="SAM" id="SignalP"/>
    </source>
</evidence>
<dbReference type="PhylomeDB" id="B4GXH8"/>
<gene>
    <name evidence="5" type="primary">Dper\GL20257</name>
    <name evidence="5" type="ORF">Dper_GL20257</name>
</gene>
<name>B4GXH8_DROPE</name>
<organism evidence="6">
    <name type="scientific">Drosophila persimilis</name>
    <name type="common">Fruit fly</name>
    <dbReference type="NCBI Taxonomy" id="7234"/>
    <lineage>
        <taxon>Eukaryota</taxon>
        <taxon>Metazoa</taxon>
        <taxon>Ecdysozoa</taxon>
        <taxon>Arthropoda</taxon>
        <taxon>Hexapoda</taxon>
        <taxon>Insecta</taxon>
        <taxon>Pterygota</taxon>
        <taxon>Neoptera</taxon>
        <taxon>Endopterygota</taxon>
        <taxon>Diptera</taxon>
        <taxon>Brachycera</taxon>
        <taxon>Muscomorpha</taxon>
        <taxon>Ephydroidea</taxon>
        <taxon>Drosophilidae</taxon>
        <taxon>Drosophila</taxon>
        <taxon>Sophophora</taxon>
    </lineage>
</organism>
<evidence type="ECO:0000313" key="5">
    <source>
        <dbReference type="EMBL" id="EDW27455.1"/>
    </source>
</evidence>
<dbReference type="Pfam" id="PF15430">
    <property type="entry name" value="SVWC"/>
    <property type="match status" value="1"/>
</dbReference>
<evidence type="ECO:0000256" key="2">
    <source>
        <dbReference type="ARBA" id="ARBA00022525"/>
    </source>
</evidence>
<comment type="subcellular location">
    <subcellularLocation>
        <location evidence="1">Secreted</location>
    </subcellularLocation>
</comment>
<keyword evidence="6" id="KW-1185">Reference proteome</keyword>
<keyword evidence="2" id="KW-0964">Secreted</keyword>
<evidence type="ECO:0000259" key="4">
    <source>
        <dbReference type="SMART" id="SM01318"/>
    </source>
</evidence>
<dbReference type="OrthoDB" id="6761907at2759"/>
<sequence length="90" mass="10066">MKWLDFVLCLVFLGAHSQLVLTVDLGCEFRGLKLLRGQSYQPVGQCMQYTCQEPKLMVGKACPLVDGPKRCKLVSDATKPYPKCCPKLQC</sequence>
<dbReference type="AlphaFoldDB" id="B4GXH8"/>
<dbReference type="GO" id="GO:0005576">
    <property type="term" value="C:extracellular region"/>
    <property type="evidence" value="ECO:0007669"/>
    <property type="project" value="UniProtKB-SubCell"/>
</dbReference>
<dbReference type="eggNOG" id="ENOG502TMHN">
    <property type="taxonomic scope" value="Eukaryota"/>
</dbReference>
<proteinExistence type="predicted"/>
<dbReference type="Proteomes" id="UP000008744">
    <property type="component" value="Unassembled WGS sequence"/>
</dbReference>
<evidence type="ECO:0000313" key="6">
    <source>
        <dbReference type="Proteomes" id="UP000008744"/>
    </source>
</evidence>
<feature type="signal peptide" evidence="3">
    <location>
        <begin position="1"/>
        <end position="22"/>
    </location>
</feature>
<dbReference type="InterPro" id="IPR029277">
    <property type="entry name" value="SVWC_dom"/>
</dbReference>
<dbReference type="EMBL" id="CH479196">
    <property type="protein sequence ID" value="EDW27455.1"/>
    <property type="molecule type" value="Genomic_DNA"/>
</dbReference>
<reference evidence="5 6" key="1">
    <citation type="journal article" date="2007" name="Nature">
        <title>Evolution of genes and genomes on the Drosophila phylogeny.</title>
        <authorList>
            <consortium name="Drosophila 12 Genomes Consortium"/>
            <person name="Clark A.G."/>
            <person name="Eisen M.B."/>
            <person name="Smith D.R."/>
            <person name="Bergman C.M."/>
            <person name="Oliver B."/>
            <person name="Markow T.A."/>
            <person name="Kaufman T.C."/>
            <person name="Kellis M."/>
            <person name="Gelbart W."/>
            <person name="Iyer V.N."/>
            <person name="Pollard D.A."/>
            <person name="Sackton T.B."/>
            <person name="Larracuente A.M."/>
            <person name="Singh N.D."/>
            <person name="Abad J.P."/>
            <person name="Abt D.N."/>
            <person name="Adryan B."/>
            <person name="Aguade M."/>
            <person name="Akashi H."/>
            <person name="Anderson W.W."/>
            <person name="Aquadro C.F."/>
            <person name="Ardell D.H."/>
            <person name="Arguello R."/>
            <person name="Artieri C.G."/>
            <person name="Barbash D.A."/>
            <person name="Barker D."/>
            <person name="Barsanti P."/>
            <person name="Batterham P."/>
            <person name="Batzoglou S."/>
            <person name="Begun D."/>
            <person name="Bhutkar A."/>
            <person name="Blanco E."/>
            <person name="Bosak S.A."/>
            <person name="Bradley R.K."/>
            <person name="Brand A.D."/>
            <person name="Brent M.R."/>
            <person name="Brooks A.N."/>
            <person name="Brown R.H."/>
            <person name="Butlin R.K."/>
            <person name="Caggese C."/>
            <person name="Calvi B.R."/>
            <person name="Bernardo de Carvalho A."/>
            <person name="Caspi A."/>
            <person name="Castrezana S."/>
            <person name="Celniker S.E."/>
            <person name="Chang J.L."/>
            <person name="Chapple C."/>
            <person name="Chatterji S."/>
            <person name="Chinwalla A."/>
            <person name="Civetta A."/>
            <person name="Clifton S.W."/>
            <person name="Comeron J.M."/>
            <person name="Costello J.C."/>
            <person name="Coyne J.A."/>
            <person name="Daub J."/>
            <person name="David R.G."/>
            <person name="Delcher A.L."/>
            <person name="Delehaunty K."/>
            <person name="Do C.B."/>
            <person name="Ebling H."/>
            <person name="Edwards K."/>
            <person name="Eickbush T."/>
            <person name="Evans J.D."/>
            <person name="Filipski A."/>
            <person name="Findeiss S."/>
            <person name="Freyhult E."/>
            <person name="Fulton L."/>
            <person name="Fulton R."/>
            <person name="Garcia A.C."/>
            <person name="Gardiner A."/>
            <person name="Garfield D.A."/>
            <person name="Garvin B.E."/>
            <person name="Gibson G."/>
            <person name="Gilbert D."/>
            <person name="Gnerre S."/>
            <person name="Godfrey J."/>
            <person name="Good R."/>
            <person name="Gotea V."/>
            <person name="Gravely B."/>
            <person name="Greenberg A.J."/>
            <person name="Griffiths-Jones S."/>
            <person name="Gross S."/>
            <person name="Guigo R."/>
            <person name="Gustafson E.A."/>
            <person name="Haerty W."/>
            <person name="Hahn M.W."/>
            <person name="Halligan D.L."/>
            <person name="Halpern A.L."/>
            <person name="Halter G.M."/>
            <person name="Han M.V."/>
            <person name="Heger A."/>
            <person name="Hillier L."/>
            <person name="Hinrichs A.S."/>
            <person name="Holmes I."/>
            <person name="Hoskins R.A."/>
            <person name="Hubisz M.J."/>
            <person name="Hultmark D."/>
            <person name="Huntley M.A."/>
            <person name="Jaffe D.B."/>
            <person name="Jagadeeshan S."/>
            <person name="Jeck W.R."/>
            <person name="Johnson J."/>
            <person name="Jones C.D."/>
            <person name="Jordan W.C."/>
            <person name="Karpen G.H."/>
            <person name="Kataoka E."/>
            <person name="Keightley P.D."/>
            <person name="Kheradpour P."/>
            <person name="Kirkness E.F."/>
            <person name="Koerich L.B."/>
            <person name="Kristiansen K."/>
            <person name="Kudrna D."/>
            <person name="Kulathinal R.J."/>
            <person name="Kumar S."/>
            <person name="Kwok R."/>
            <person name="Lander E."/>
            <person name="Langley C.H."/>
            <person name="Lapoint R."/>
            <person name="Lazzaro B.P."/>
            <person name="Lee S.J."/>
            <person name="Levesque L."/>
            <person name="Li R."/>
            <person name="Lin C.F."/>
            <person name="Lin M.F."/>
            <person name="Lindblad-Toh K."/>
            <person name="Llopart A."/>
            <person name="Long M."/>
            <person name="Low L."/>
            <person name="Lozovsky E."/>
            <person name="Lu J."/>
            <person name="Luo M."/>
            <person name="Machado C.A."/>
            <person name="Makalowski W."/>
            <person name="Marzo M."/>
            <person name="Matsuda M."/>
            <person name="Matzkin L."/>
            <person name="McAllister B."/>
            <person name="McBride C.S."/>
            <person name="McKernan B."/>
            <person name="McKernan K."/>
            <person name="Mendez-Lago M."/>
            <person name="Minx P."/>
            <person name="Mollenhauer M.U."/>
            <person name="Montooth K."/>
            <person name="Mount S.M."/>
            <person name="Mu X."/>
            <person name="Myers E."/>
            <person name="Negre B."/>
            <person name="Newfeld S."/>
            <person name="Nielsen R."/>
            <person name="Noor M.A."/>
            <person name="O'Grady P."/>
            <person name="Pachter L."/>
            <person name="Papaceit M."/>
            <person name="Parisi M.J."/>
            <person name="Parisi M."/>
            <person name="Parts L."/>
            <person name="Pedersen J.S."/>
            <person name="Pesole G."/>
            <person name="Phillippy A.M."/>
            <person name="Ponting C.P."/>
            <person name="Pop M."/>
            <person name="Porcelli D."/>
            <person name="Powell J.R."/>
            <person name="Prohaska S."/>
            <person name="Pruitt K."/>
            <person name="Puig M."/>
            <person name="Quesneville H."/>
            <person name="Ram K.R."/>
            <person name="Rand D."/>
            <person name="Rasmussen M.D."/>
            <person name="Reed L.K."/>
            <person name="Reenan R."/>
            <person name="Reily A."/>
            <person name="Remington K.A."/>
            <person name="Rieger T.T."/>
            <person name="Ritchie M.G."/>
            <person name="Robin C."/>
            <person name="Rogers Y.H."/>
            <person name="Rohde C."/>
            <person name="Rozas J."/>
            <person name="Rubenfield M.J."/>
            <person name="Ruiz A."/>
            <person name="Russo S."/>
            <person name="Salzberg S.L."/>
            <person name="Sanchez-Gracia A."/>
            <person name="Saranga D.J."/>
            <person name="Sato H."/>
            <person name="Schaeffer S.W."/>
            <person name="Schatz M.C."/>
            <person name="Schlenke T."/>
            <person name="Schwartz R."/>
            <person name="Segarra C."/>
            <person name="Singh R.S."/>
            <person name="Sirot L."/>
            <person name="Sirota M."/>
            <person name="Sisneros N.B."/>
            <person name="Smith C.D."/>
            <person name="Smith T.F."/>
            <person name="Spieth J."/>
            <person name="Stage D.E."/>
            <person name="Stark A."/>
            <person name="Stephan W."/>
            <person name="Strausberg R.L."/>
            <person name="Strempel S."/>
            <person name="Sturgill D."/>
            <person name="Sutton G."/>
            <person name="Sutton G.G."/>
            <person name="Tao W."/>
            <person name="Teichmann S."/>
            <person name="Tobari Y.N."/>
            <person name="Tomimura Y."/>
            <person name="Tsolas J.M."/>
            <person name="Valente V.L."/>
            <person name="Venter E."/>
            <person name="Venter J.C."/>
            <person name="Vicario S."/>
            <person name="Vieira F.G."/>
            <person name="Vilella A.J."/>
            <person name="Villasante A."/>
            <person name="Walenz B."/>
            <person name="Wang J."/>
            <person name="Wasserman M."/>
            <person name="Watts T."/>
            <person name="Wilson D."/>
            <person name="Wilson R.K."/>
            <person name="Wing R.A."/>
            <person name="Wolfner M.F."/>
            <person name="Wong A."/>
            <person name="Wong G.K."/>
            <person name="Wu C.I."/>
            <person name="Wu G."/>
            <person name="Yamamoto D."/>
            <person name="Yang H.P."/>
            <person name="Yang S.P."/>
            <person name="Yorke J.A."/>
            <person name="Yoshida K."/>
            <person name="Zdobnov E."/>
            <person name="Zhang P."/>
            <person name="Zhang Y."/>
            <person name="Zimin A.V."/>
            <person name="Baldwin J."/>
            <person name="Abdouelleil A."/>
            <person name="Abdulkadir J."/>
            <person name="Abebe A."/>
            <person name="Abera B."/>
            <person name="Abreu J."/>
            <person name="Acer S.C."/>
            <person name="Aftuck L."/>
            <person name="Alexander A."/>
            <person name="An P."/>
            <person name="Anderson E."/>
            <person name="Anderson S."/>
            <person name="Arachi H."/>
            <person name="Azer M."/>
            <person name="Bachantsang P."/>
            <person name="Barry A."/>
            <person name="Bayul T."/>
            <person name="Berlin A."/>
            <person name="Bessette D."/>
            <person name="Bloom T."/>
            <person name="Blye J."/>
            <person name="Boguslavskiy L."/>
            <person name="Bonnet C."/>
            <person name="Boukhgalter B."/>
            <person name="Bourzgui I."/>
            <person name="Brown A."/>
            <person name="Cahill P."/>
            <person name="Channer S."/>
            <person name="Cheshatsang Y."/>
            <person name="Chuda L."/>
            <person name="Citroen M."/>
            <person name="Collymore A."/>
            <person name="Cooke P."/>
            <person name="Costello M."/>
            <person name="D'Aco K."/>
            <person name="Daza R."/>
            <person name="De Haan G."/>
            <person name="DeGray S."/>
            <person name="DeMaso C."/>
            <person name="Dhargay N."/>
            <person name="Dooley K."/>
            <person name="Dooley E."/>
            <person name="Doricent M."/>
            <person name="Dorje P."/>
            <person name="Dorjee K."/>
            <person name="Dupes A."/>
            <person name="Elong R."/>
            <person name="Falk J."/>
            <person name="Farina A."/>
            <person name="Faro S."/>
            <person name="Ferguson D."/>
            <person name="Fisher S."/>
            <person name="Foley C.D."/>
            <person name="Franke A."/>
            <person name="Friedrich D."/>
            <person name="Gadbois L."/>
            <person name="Gearin G."/>
            <person name="Gearin C.R."/>
            <person name="Giannoukos G."/>
            <person name="Goode T."/>
            <person name="Graham J."/>
            <person name="Grandbois E."/>
            <person name="Grewal S."/>
            <person name="Gyaltsen K."/>
            <person name="Hafez N."/>
            <person name="Hagos B."/>
            <person name="Hall J."/>
            <person name="Henson C."/>
            <person name="Hollinger A."/>
            <person name="Honan T."/>
            <person name="Huard M.D."/>
            <person name="Hughes L."/>
            <person name="Hurhula B."/>
            <person name="Husby M.E."/>
            <person name="Kamat A."/>
            <person name="Kanga B."/>
            <person name="Kashin S."/>
            <person name="Khazanovich D."/>
            <person name="Kisner P."/>
            <person name="Lance K."/>
            <person name="Lara M."/>
            <person name="Lee W."/>
            <person name="Lennon N."/>
            <person name="Letendre F."/>
            <person name="LeVine R."/>
            <person name="Lipovsky A."/>
            <person name="Liu X."/>
            <person name="Liu J."/>
            <person name="Liu S."/>
            <person name="Lokyitsang T."/>
            <person name="Lokyitsang Y."/>
            <person name="Lubonja R."/>
            <person name="Lui A."/>
            <person name="MacDonald P."/>
            <person name="Magnisalis V."/>
            <person name="Maru K."/>
            <person name="Matthews C."/>
            <person name="McCusker W."/>
            <person name="McDonough S."/>
            <person name="Mehta T."/>
            <person name="Meldrim J."/>
            <person name="Meneus L."/>
            <person name="Mihai O."/>
            <person name="Mihalev A."/>
            <person name="Mihova T."/>
            <person name="Mittelman R."/>
            <person name="Mlenga V."/>
            <person name="Montmayeur A."/>
            <person name="Mulrain L."/>
            <person name="Navidi A."/>
            <person name="Naylor J."/>
            <person name="Negash T."/>
            <person name="Nguyen T."/>
            <person name="Nguyen N."/>
            <person name="Nicol R."/>
            <person name="Norbu C."/>
            <person name="Norbu N."/>
            <person name="Novod N."/>
            <person name="O'Neill B."/>
            <person name="Osman S."/>
            <person name="Markiewicz E."/>
            <person name="Oyono O.L."/>
            <person name="Patti C."/>
            <person name="Phunkhang P."/>
            <person name="Pierre F."/>
            <person name="Priest M."/>
            <person name="Raghuraman S."/>
            <person name="Rege F."/>
            <person name="Reyes R."/>
            <person name="Rise C."/>
            <person name="Rogov P."/>
            <person name="Ross K."/>
            <person name="Ryan E."/>
            <person name="Settipalli S."/>
            <person name="Shea T."/>
            <person name="Sherpa N."/>
            <person name="Shi L."/>
            <person name="Shih D."/>
            <person name="Sparrow T."/>
            <person name="Spaulding J."/>
            <person name="Stalker J."/>
            <person name="Stange-Thomann N."/>
            <person name="Stavropoulos S."/>
            <person name="Stone C."/>
            <person name="Strader C."/>
            <person name="Tesfaye S."/>
            <person name="Thomson T."/>
            <person name="Thoulutsang Y."/>
            <person name="Thoulutsang D."/>
            <person name="Topham K."/>
            <person name="Topping I."/>
            <person name="Tsamla T."/>
            <person name="Vassiliev H."/>
            <person name="Vo A."/>
            <person name="Wangchuk T."/>
            <person name="Wangdi T."/>
            <person name="Weiand M."/>
            <person name="Wilkinson J."/>
            <person name="Wilson A."/>
            <person name="Yadav S."/>
            <person name="Young G."/>
            <person name="Yu Q."/>
            <person name="Zembek L."/>
            <person name="Zhong D."/>
            <person name="Zimmer A."/>
            <person name="Zwirko Z."/>
            <person name="Jaffe D.B."/>
            <person name="Alvarez P."/>
            <person name="Brockman W."/>
            <person name="Butler J."/>
            <person name="Chin C."/>
            <person name="Gnerre S."/>
            <person name="Grabherr M."/>
            <person name="Kleber M."/>
            <person name="Mauceli E."/>
            <person name="MacCallum I."/>
        </authorList>
    </citation>
    <scope>NUCLEOTIDE SEQUENCE [LARGE SCALE GENOMIC DNA]</scope>
    <source>
        <strain evidence="6">MSH-3 / Tucson 14011-0111.49</strain>
    </source>
</reference>
<feature type="domain" description="Single" evidence="4">
    <location>
        <begin position="27"/>
        <end position="90"/>
    </location>
</feature>
<protein>
    <submittedName>
        <fullName evidence="5">GL20257</fullName>
    </submittedName>
</protein>
<dbReference type="KEGG" id="dpe:6598284"/>
<dbReference type="SMART" id="SM01318">
    <property type="entry name" value="SVWC"/>
    <property type="match status" value="1"/>
</dbReference>
<evidence type="ECO:0000256" key="1">
    <source>
        <dbReference type="ARBA" id="ARBA00004613"/>
    </source>
</evidence>
<keyword evidence="3" id="KW-0732">Signal</keyword>